<dbReference type="RefSeq" id="WP_191203085.1">
    <property type="nucleotide sequence ID" value="NZ_JACXZA010000002.1"/>
</dbReference>
<comment type="caution">
    <text evidence="1">The sequence shown here is derived from an EMBL/GenBank/DDBJ whole genome shotgun (WGS) entry which is preliminary data.</text>
</comment>
<gene>
    <name evidence="1" type="ORF">H8B09_08495</name>
</gene>
<dbReference type="Proteomes" id="UP000609346">
    <property type="component" value="Unassembled WGS sequence"/>
</dbReference>
<name>A0ABR8MUN8_9BACL</name>
<dbReference type="EMBL" id="JACXZA010000002">
    <property type="protein sequence ID" value="MBD3918786.1"/>
    <property type="molecule type" value="Genomic_DNA"/>
</dbReference>
<protein>
    <recommendedName>
        <fullName evidence="3">DUF3939 domain-containing protein</fullName>
    </recommendedName>
</protein>
<reference evidence="1 2" key="1">
    <citation type="submission" date="2020-09" db="EMBL/GenBank/DDBJ databases">
        <title>Paenibacillus sp. strain PR3 16S rRNA gene Genome sequencing and assembly.</title>
        <authorList>
            <person name="Kim J."/>
        </authorList>
    </citation>
    <scope>NUCLEOTIDE SEQUENCE [LARGE SCALE GENOMIC DNA]</scope>
    <source>
        <strain evidence="1 2">PR3</strain>
    </source>
</reference>
<dbReference type="PROSITE" id="PS51257">
    <property type="entry name" value="PROKAR_LIPOPROTEIN"/>
    <property type="match status" value="1"/>
</dbReference>
<evidence type="ECO:0000313" key="2">
    <source>
        <dbReference type="Proteomes" id="UP000609346"/>
    </source>
</evidence>
<proteinExistence type="predicted"/>
<evidence type="ECO:0008006" key="3">
    <source>
        <dbReference type="Google" id="ProtNLM"/>
    </source>
</evidence>
<evidence type="ECO:0000313" key="1">
    <source>
        <dbReference type="EMBL" id="MBD3918786.1"/>
    </source>
</evidence>
<accession>A0ABR8MUN8</accession>
<keyword evidence="2" id="KW-1185">Reference proteome</keyword>
<sequence>MQRGIRLAAASRRFVRRGGAALVLLLFMTTATGCLYPKDQLVQNQIPAKDAVLNAQTVINQYFTDTGMLPIVTSGAETPVYEKYRVDWAKLKSRHYISDPPSQAFEGGGHYYYIIINEETTRQVKLMDIAMYQQVSDIQRWMDDYALNDAKAELPKKEEAYPGYYRIDFGKLGQKEPELLSIYSGRSISPMIDDRGKVYLDYGLDIAQAVQKSGTTPQDGDDVREFLAQSTDLVPVKSPPYTWVNGEPQAQSDTK</sequence>
<organism evidence="1 2">
    <name type="scientific">Paenibacillus terricola</name>
    <dbReference type="NCBI Taxonomy" id="2763503"/>
    <lineage>
        <taxon>Bacteria</taxon>
        <taxon>Bacillati</taxon>
        <taxon>Bacillota</taxon>
        <taxon>Bacilli</taxon>
        <taxon>Bacillales</taxon>
        <taxon>Paenibacillaceae</taxon>
        <taxon>Paenibacillus</taxon>
    </lineage>
</organism>